<reference evidence="1 2" key="1">
    <citation type="journal article" date="2014" name="PLoS Genet.">
        <title>Phylogenetically driven sequencing of extremely halophilic archaea reveals strategies for static and dynamic osmo-response.</title>
        <authorList>
            <person name="Becker E.A."/>
            <person name="Seitzer P.M."/>
            <person name="Tritt A."/>
            <person name="Larsen D."/>
            <person name="Krusor M."/>
            <person name="Yao A.I."/>
            <person name="Wu D."/>
            <person name="Madern D."/>
            <person name="Eisen J.A."/>
            <person name="Darling A.E."/>
            <person name="Facciotti M.T."/>
        </authorList>
    </citation>
    <scope>NUCLEOTIDE SEQUENCE [LARGE SCALE GENOMIC DNA]</scope>
    <source>
        <strain evidence="1 2">DSM 1137</strain>
    </source>
</reference>
<gene>
    <name evidence="1" type="ORF">C471_09725</name>
</gene>
<dbReference type="EMBL" id="AOJE01000057">
    <property type="protein sequence ID" value="ELZ38231.1"/>
    <property type="molecule type" value="Genomic_DNA"/>
</dbReference>
<dbReference type="PATRIC" id="fig|1227484.4.peg.1925"/>
<accession>M0DRU2</accession>
<evidence type="ECO:0000313" key="1">
    <source>
        <dbReference type="EMBL" id="ELZ38231.1"/>
    </source>
</evidence>
<comment type="caution">
    <text evidence="1">The sequence shown here is derived from an EMBL/GenBank/DDBJ whole genome shotgun (WGS) entry which is preliminary data.</text>
</comment>
<name>M0DRU2_9EURY</name>
<keyword evidence="1" id="KW-0503">Monooxygenase</keyword>
<dbReference type="AlphaFoldDB" id="M0DRU2"/>
<sequence length="61" mass="7044">MFLIDSEQTIRYAWATEDALEKPDFFPVKDALETLEAERDEPGPEDVELAVEYNEEPEPLT</sequence>
<protein>
    <submittedName>
        <fullName evidence="1">Monooxygenase</fullName>
    </submittedName>
</protein>
<keyword evidence="2" id="KW-1185">Reference proteome</keyword>
<evidence type="ECO:0000313" key="2">
    <source>
        <dbReference type="Proteomes" id="UP000011514"/>
    </source>
</evidence>
<dbReference type="Proteomes" id="UP000011514">
    <property type="component" value="Unassembled WGS sequence"/>
</dbReference>
<keyword evidence="1" id="KW-0560">Oxidoreductase</keyword>
<organism evidence="1 2">
    <name type="scientific">Halorubrum saccharovorum DSM 1137</name>
    <dbReference type="NCBI Taxonomy" id="1227484"/>
    <lineage>
        <taxon>Archaea</taxon>
        <taxon>Methanobacteriati</taxon>
        <taxon>Methanobacteriota</taxon>
        <taxon>Stenosarchaea group</taxon>
        <taxon>Halobacteria</taxon>
        <taxon>Halobacteriales</taxon>
        <taxon>Haloferacaceae</taxon>
        <taxon>Halorubrum</taxon>
    </lineage>
</organism>
<proteinExistence type="predicted"/>
<dbReference type="GO" id="GO:0004497">
    <property type="term" value="F:monooxygenase activity"/>
    <property type="evidence" value="ECO:0007669"/>
    <property type="project" value="UniProtKB-KW"/>
</dbReference>
<dbReference type="eggNOG" id="arCOG00316">
    <property type="taxonomic scope" value="Archaea"/>
</dbReference>